<protein>
    <submittedName>
        <fullName evidence="2">Uncharacterized protein</fullName>
    </submittedName>
</protein>
<comment type="caution">
    <text evidence="2">The sequence shown here is derived from an EMBL/GenBank/DDBJ whole genome shotgun (WGS) entry which is preliminary data.</text>
</comment>
<dbReference type="AlphaFoldDB" id="X1KDS4"/>
<sequence length="123" mass="13950">LLDLPVDKTHPITAFALTANPIENKEISASWTPCPDEDALERGKPDEDKKYLEPKEGSFWNDTKKTPSSLRQLTSGTVTFFIINDFWKFLIKSKHLKGLFTLKRQDKTDLWTWKKSAGPGGKG</sequence>
<reference evidence="2" key="1">
    <citation type="journal article" date="2014" name="Front. Microbiol.">
        <title>High frequency of phylogenetically diverse reductive dehalogenase-homologous genes in deep subseafloor sedimentary metagenomes.</title>
        <authorList>
            <person name="Kawai M."/>
            <person name="Futagami T."/>
            <person name="Toyoda A."/>
            <person name="Takaki Y."/>
            <person name="Nishi S."/>
            <person name="Hori S."/>
            <person name="Arai W."/>
            <person name="Tsubouchi T."/>
            <person name="Morono Y."/>
            <person name="Uchiyama I."/>
            <person name="Ito T."/>
            <person name="Fujiyama A."/>
            <person name="Inagaki F."/>
            <person name="Takami H."/>
        </authorList>
    </citation>
    <scope>NUCLEOTIDE SEQUENCE</scope>
    <source>
        <strain evidence="2">Expedition CK06-06</strain>
    </source>
</reference>
<organism evidence="2">
    <name type="scientific">marine sediment metagenome</name>
    <dbReference type="NCBI Taxonomy" id="412755"/>
    <lineage>
        <taxon>unclassified sequences</taxon>
        <taxon>metagenomes</taxon>
        <taxon>ecological metagenomes</taxon>
    </lineage>
</organism>
<proteinExistence type="predicted"/>
<accession>X1KDS4</accession>
<gene>
    <name evidence="2" type="ORF">S03H2_60257</name>
</gene>
<evidence type="ECO:0000256" key="1">
    <source>
        <dbReference type="SAM" id="MobiDB-lite"/>
    </source>
</evidence>
<feature type="region of interest" description="Disordered" evidence="1">
    <location>
        <begin position="28"/>
        <end position="66"/>
    </location>
</feature>
<feature type="non-terminal residue" evidence="2">
    <location>
        <position position="1"/>
    </location>
</feature>
<name>X1KDS4_9ZZZZ</name>
<feature type="compositionally biased region" description="Basic and acidic residues" evidence="1">
    <location>
        <begin position="40"/>
        <end position="56"/>
    </location>
</feature>
<dbReference type="EMBL" id="BARU01038813">
    <property type="protein sequence ID" value="GAH88324.1"/>
    <property type="molecule type" value="Genomic_DNA"/>
</dbReference>
<evidence type="ECO:0000313" key="2">
    <source>
        <dbReference type="EMBL" id="GAH88324.1"/>
    </source>
</evidence>